<dbReference type="PhylomeDB" id="B8M5W0"/>
<keyword evidence="4" id="KW-0862">Zinc</keyword>
<gene>
    <name evidence="6" type="ORF">TSTA_033330</name>
</gene>
<evidence type="ECO:0000256" key="3">
    <source>
        <dbReference type="ARBA" id="ARBA00022801"/>
    </source>
</evidence>
<dbReference type="EMBL" id="EQ962654">
    <property type="protein sequence ID" value="EED20087.1"/>
    <property type="molecule type" value="Genomic_DNA"/>
</dbReference>
<evidence type="ECO:0000256" key="4">
    <source>
        <dbReference type="ARBA" id="ARBA00022833"/>
    </source>
</evidence>
<dbReference type="OrthoDB" id="10250730at2759"/>
<dbReference type="GeneID" id="8105071"/>
<evidence type="ECO:0000256" key="2">
    <source>
        <dbReference type="ARBA" id="ARBA00022723"/>
    </source>
</evidence>
<dbReference type="VEuPathDB" id="FungiDB:TSTA_033330"/>
<keyword evidence="7" id="KW-1185">Reference proteome</keyword>
<dbReference type="AlphaFoldDB" id="B8M5W0"/>
<dbReference type="GO" id="GO:0046872">
    <property type="term" value="F:metal ion binding"/>
    <property type="evidence" value="ECO:0007669"/>
    <property type="project" value="UniProtKB-KW"/>
</dbReference>
<dbReference type="GO" id="GO:0016787">
    <property type="term" value="F:hydrolase activity"/>
    <property type="evidence" value="ECO:0007669"/>
    <property type="project" value="UniProtKB-KW"/>
</dbReference>
<dbReference type="OMA" id="WSHAHID"/>
<dbReference type="InterPro" id="IPR036866">
    <property type="entry name" value="RibonucZ/Hydroxyglut_hydro"/>
</dbReference>
<dbReference type="Pfam" id="PF00753">
    <property type="entry name" value="Lactamase_B"/>
    <property type="match status" value="1"/>
</dbReference>
<dbReference type="InterPro" id="IPR001279">
    <property type="entry name" value="Metallo-B-lactamas"/>
</dbReference>
<dbReference type="STRING" id="441959.B8M5W0"/>
<keyword evidence="3" id="KW-0378">Hydrolase</keyword>
<accession>B8M5W0</accession>
<dbReference type="SUPFAM" id="SSF56281">
    <property type="entry name" value="Metallo-hydrolase/oxidoreductase"/>
    <property type="match status" value="1"/>
</dbReference>
<dbReference type="CDD" id="cd07730">
    <property type="entry name" value="metallo-hydrolase-like_MBL-fold"/>
    <property type="match status" value="1"/>
</dbReference>
<evidence type="ECO:0000313" key="6">
    <source>
        <dbReference type="EMBL" id="EED20087.1"/>
    </source>
</evidence>
<feature type="domain" description="Metallo-beta-lactamase" evidence="5">
    <location>
        <begin position="46"/>
        <end position="106"/>
    </location>
</feature>
<protein>
    <recommendedName>
        <fullName evidence="5">Metallo-beta-lactamase domain-containing protein</fullName>
    </recommendedName>
</protein>
<dbReference type="PANTHER" id="PTHR42978:SF5">
    <property type="entry name" value="METALLO-BETA-LACTAMASE DOMAIN-CONTAINING PROTEIN"/>
    <property type="match status" value="1"/>
</dbReference>
<evidence type="ECO:0000259" key="5">
    <source>
        <dbReference type="Pfam" id="PF00753"/>
    </source>
</evidence>
<organism evidence="6 7">
    <name type="scientific">Talaromyces stipitatus (strain ATCC 10500 / CBS 375.48 / QM 6759 / NRRL 1006)</name>
    <name type="common">Penicillium stipitatum</name>
    <dbReference type="NCBI Taxonomy" id="441959"/>
    <lineage>
        <taxon>Eukaryota</taxon>
        <taxon>Fungi</taxon>
        <taxon>Dikarya</taxon>
        <taxon>Ascomycota</taxon>
        <taxon>Pezizomycotina</taxon>
        <taxon>Eurotiomycetes</taxon>
        <taxon>Eurotiomycetidae</taxon>
        <taxon>Eurotiales</taxon>
        <taxon>Trichocomaceae</taxon>
        <taxon>Talaromyces</taxon>
        <taxon>Talaromyces sect. Talaromyces</taxon>
    </lineage>
</organism>
<comment type="similarity">
    <text evidence="1">Belongs to the metallo-beta-lactamase superfamily.</text>
</comment>
<proteinExistence type="inferred from homology"/>
<dbReference type="HOGENOM" id="CLU_030571_1_0_1"/>
<dbReference type="Proteomes" id="UP000001745">
    <property type="component" value="Unassembled WGS sequence"/>
</dbReference>
<evidence type="ECO:0000313" key="7">
    <source>
        <dbReference type="Proteomes" id="UP000001745"/>
    </source>
</evidence>
<evidence type="ECO:0000256" key="1">
    <source>
        <dbReference type="ARBA" id="ARBA00007749"/>
    </source>
</evidence>
<dbReference type="InParanoid" id="B8M5W0"/>
<keyword evidence="2" id="KW-0479">Metal-binding</keyword>
<dbReference type="InterPro" id="IPR051013">
    <property type="entry name" value="MBL_superfamily_lactonases"/>
</dbReference>
<dbReference type="RefSeq" id="XP_002480521.1">
    <property type="nucleotide sequence ID" value="XM_002480476.1"/>
</dbReference>
<dbReference type="PANTHER" id="PTHR42978">
    <property type="entry name" value="QUORUM-QUENCHING LACTONASE YTNP-RELATED-RELATED"/>
    <property type="match status" value="1"/>
</dbReference>
<sequence length="327" mass="35962">MTSSTPFVPPYTGSTVDVSVILADGTGVPCAWMFKNAIPGHNILDVPCFSFLIENKRSGKKILYDLATFDVQQGVADQLIASNIPIDSINEIIWSHHHMDHTGDPSLFPSSTSLIVGSGFKSDKTTFPGWPRNPYAITVDDAFEGRKVIELDFSSSDLHIGGFPALDYFGDGSFYILQTRGHNKFKTFLSTELFLAMELINLNFTIAHDHISALARTAEDKFIFLGGDISHHPGEFRPTTQLPIPSQIDSSLLGNHIHQGASHPAIQKDDGSDCKTSPFYEHNHMTNASPQEAQVTIEKLQGFDCVADVFVVIVHDSSLLDILPFSR</sequence>
<dbReference type="Gene3D" id="3.60.15.10">
    <property type="entry name" value="Ribonuclease Z/Hydroxyacylglutathione hydrolase-like"/>
    <property type="match status" value="1"/>
</dbReference>
<reference evidence="7" key="1">
    <citation type="journal article" date="2015" name="Genome Announc.">
        <title>Genome sequence of the AIDS-associated pathogen Penicillium marneffei (ATCC18224) and its near taxonomic relative Talaromyces stipitatus (ATCC10500).</title>
        <authorList>
            <person name="Nierman W.C."/>
            <person name="Fedorova-Abrams N.D."/>
            <person name="Andrianopoulos A."/>
        </authorList>
    </citation>
    <scope>NUCLEOTIDE SEQUENCE [LARGE SCALE GENOMIC DNA]</scope>
    <source>
        <strain evidence="7">ATCC 10500 / CBS 375.48 / QM 6759 / NRRL 1006</strain>
    </source>
</reference>
<dbReference type="eggNOG" id="ENOG502S1A6">
    <property type="taxonomic scope" value="Eukaryota"/>
</dbReference>
<name>B8M5W0_TALSN</name>